<dbReference type="RefSeq" id="WP_129971412.1">
    <property type="nucleotide sequence ID" value="NZ_JACCEW010000008.1"/>
</dbReference>
<dbReference type="Pfam" id="PF07603">
    <property type="entry name" value="Lcl_C"/>
    <property type="match status" value="1"/>
</dbReference>
<dbReference type="EMBL" id="JACCEW010000008">
    <property type="protein sequence ID" value="NYT38909.1"/>
    <property type="molecule type" value="Genomic_DNA"/>
</dbReference>
<evidence type="ECO:0000313" key="2">
    <source>
        <dbReference type="EMBL" id="NYT38909.1"/>
    </source>
</evidence>
<accession>A0A853FGB0</accession>
<feature type="domain" description="Lcl C-terminal" evidence="1">
    <location>
        <begin position="30"/>
        <end position="106"/>
    </location>
</feature>
<evidence type="ECO:0000313" key="3">
    <source>
        <dbReference type="Proteomes" id="UP000580517"/>
    </source>
</evidence>
<sequence>MGPVWHLRGRRWQHLGWLCNTNALRGNEHPAAKVASDHDAGGHADWYLPAKRELQIAQANVAHLFQKIMYWTSSQYSEGTAWAIDFDYGDVNRWSKSYEFRVRPFRRFTY</sequence>
<evidence type="ECO:0000259" key="1">
    <source>
        <dbReference type="Pfam" id="PF07603"/>
    </source>
</evidence>
<dbReference type="Proteomes" id="UP000580517">
    <property type="component" value="Unassembled WGS sequence"/>
</dbReference>
<name>A0A853FGB0_9BURK</name>
<comment type="caution">
    <text evidence="2">The sequence shown here is derived from an EMBL/GenBank/DDBJ whole genome shotgun (WGS) entry which is preliminary data.</text>
</comment>
<keyword evidence="3" id="KW-1185">Reference proteome</keyword>
<reference evidence="2 3" key="1">
    <citation type="submission" date="2020-07" db="EMBL/GenBank/DDBJ databases">
        <title>Taxonomic revisions and descriptions of new bacterial species based on genomic comparisons in the high-G+C-content subgroup of the family Alcaligenaceae.</title>
        <authorList>
            <person name="Szabo A."/>
            <person name="Felfoldi T."/>
        </authorList>
    </citation>
    <scope>NUCLEOTIDE SEQUENCE [LARGE SCALE GENOMIC DNA]</scope>
    <source>
        <strain evidence="2 3">DSM 25264</strain>
    </source>
</reference>
<gene>
    <name evidence="2" type="ORF">H0A68_18695</name>
</gene>
<dbReference type="OrthoDB" id="7349818at2"/>
<proteinExistence type="predicted"/>
<dbReference type="InterPro" id="IPR011460">
    <property type="entry name" value="Lcl_C"/>
</dbReference>
<organism evidence="2 3">
    <name type="scientific">Allopusillimonas soli</name>
    <dbReference type="NCBI Taxonomy" id="659016"/>
    <lineage>
        <taxon>Bacteria</taxon>
        <taxon>Pseudomonadati</taxon>
        <taxon>Pseudomonadota</taxon>
        <taxon>Betaproteobacteria</taxon>
        <taxon>Burkholderiales</taxon>
        <taxon>Alcaligenaceae</taxon>
        <taxon>Allopusillimonas</taxon>
    </lineage>
</organism>
<protein>
    <submittedName>
        <fullName evidence="2">DUF1566 domain-containing protein</fullName>
    </submittedName>
</protein>
<dbReference type="AlphaFoldDB" id="A0A853FGB0"/>